<gene>
    <name evidence="1" type="ORF">VNO78_10307</name>
</gene>
<dbReference type="EMBL" id="JAYMYS010000003">
    <property type="protein sequence ID" value="KAK7399131.1"/>
    <property type="molecule type" value="Genomic_DNA"/>
</dbReference>
<evidence type="ECO:0000313" key="2">
    <source>
        <dbReference type="Proteomes" id="UP001386955"/>
    </source>
</evidence>
<reference evidence="1 2" key="1">
    <citation type="submission" date="2024-01" db="EMBL/GenBank/DDBJ databases">
        <title>The genomes of 5 underutilized Papilionoideae crops provide insights into root nodulation and disease resistanc.</title>
        <authorList>
            <person name="Jiang F."/>
        </authorList>
    </citation>
    <scope>NUCLEOTIDE SEQUENCE [LARGE SCALE GENOMIC DNA]</scope>
    <source>
        <strain evidence="1">DUOXIRENSHENG_FW03</strain>
        <tissue evidence="1">Leaves</tissue>
    </source>
</reference>
<comment type="caution">
    <text evidence="1">The sequence shown here is derived from an EMBL/GenBank/DDBJ whole genome shotgun (WGS) entry which is preliminary data.</text>
</comment>
<sequence length="161" mass="17706">MINVACIHFNGGGSTYDPRTAYGMCKCFKSFGGEGLAKSSFGESVNSVLSEWKGVLDEWSESEVGDTLEGLVVHPGNLMHEGHIMDNIRSGNALHNGDVNCNAENHLYVANINAAREVQHGIIMQEVVNETYAANNDEALEVQHEIIMEAVEAREYRVQHN</sequence>
<accession>A0AAN9XMF1</accession>
<dbReference type="Proteomes" id="UP001386955">
    <property type="component" value="Unassembled WGS sequence"/>
</dbReference>
<dbReference type="AlphaFoldDB" id="A0AAN9XMF1"/>
<protein>
    <submittedName>
        <fullName evidence="1">Uncharacterized protein</fullName>
    </submittedName>
</protein>
<organism evidence="1 2">
    <name type="scientific">Psophocarpus tetragonolobus</name>
    <name type="common">Winged bean</name>
    <name type="synonym">Dolichos tetragonolobus</name>
    <dbReference type="NCBI Taxonomy" id="3891"/>
    <lineage>
        <taxon>Eukaryota</taxon>
        <taxon>Viridiplantae</taxon>
        <taxon>Streptophyta</taxon>
        <taxon>Embryophyta</taxon>
        <taxon>Tracheophyta</taxon>
        <taxon>Spermatophyta</taxon>
        <taxon>Magnoliopsida</taxon>
        <taxon>eudicotyledons</taxon>
        <taxon>Gunneridae</taxon>
        <taxon>Pentapetalae</taxon>
        <taxon>rosids</taxon>
        <taxon>fabids</taxon>
        <taxon>Fabales</taxon>
        <taxon>Fabaceae</taxon>
        <taxon>Papilionoideae</taxon>
        <taxon>50 kb inversion clade</taxon>
        <taxon>NPAAA clade</taxon>
        <taxon>indigoferoid/millettioid clade</taxon>
        <taxon>Phaseoleae</taxon>
        <taxon>Psophocarpus</taxon>
    </lineage>
</organism>
<proteinExistence type="predicted"/>
<name>A0AAN9XMF1_PSOTE</name>
<keyword evidence="2" id="KW-1185">Reference proteome</keyword>
<evidence type="ECO:0000313" key="1">
    <source>
        <dbReference type="EMBL" id="KAK7399131.1"/>
    </source>
</evidence>